<evidence type="ECO:0000313" key="3">
    <source>
        <dbReference type="EMBL" id="WFD10650.1"/>
    </source>
</evidence>
<keyword evidence="2" id="KW-1133">Transmembrane helix</keyword>
<evidence type="ECO:0000256" key="2">
    <source>
        <dbReference type="SAM" id="Phobius"/>
    </source>
</evidence>
<evidence type="ECO:0000313" key="4">
    <source>
        <dbReference type="Proteomes" id="UP001222800"/>
    </source>
</evidence>
<reference evidence="3 4" key="1">
    <citation type="submission" date="2023-03" db="EMBL/GenBank/DDBJ databases">
        <title>Complete genome sequence of Tepidibacter sp. SWIR-1, isolated from a deep-sea hydrothermal vent.</title>
        <authorList>
            <person name="Li X."/>
        </authorList>
    </citation>
    <scope>NUCLEOTIDE SEQUENCE [LARGE SCALE GENOMIC DNA]</scope>
    <source>
        <strain evidence="3 4">SWIR-1</strain>
    </source>
</reference>
<name>A0ABY8EID2_9FIRM</name>
<keyword evidence="4" id="KW-1185">Reference proteome</keyword>
<proteinExistence type="inferred from homology"/>
<sequence length="195" mass="22039">MSSMVKEKHLKWSIIAIIFILFTVFVTLLNVKNNSQYNELTKELKSNQIIAGTVDVQGKGVIITLTDSENFSNNSTEDKVNYIVHDQDLIYIVNDLENAGAEAISINDERLNTLSKIKAKGMKIKINEHEYEPPFVIKAIGNPNSLESTLKSTENELNIRKDMFGIGVDIKKSDKIFIPKYNGNIKFKYAQPVTK</sequence>
<gene>
    <name evidence="3" type="ORF">P4S50_00830</name>
</gene>
<dbReference type="PANTHER" id="PTHR37313:SF2">
    <property type="entry name" value="UPF0749 PROTEIN YLXX"/>
    <property type="match status" value="1"/>
</dbReference>
<accession>A0ABY8EID2</accession>
<dbReference type="PANTHER" id="PTHR37313">
    <property type="entry name" value="UPF0749 PROTEIN RV1825"/>
    <property type="match status" value="1"/>
</dbReference>
<dbReference type="InterPro" id="IPR010273">
    <property type="entry name" value="DUF881"/>
</dbReference>
<dbReference type="Gene3D" id="3.30.70.1880">
    <property type="entry name" value="Protein of unknown function DUF881"/>
    <property type="match status" value="1"/>
</dbReference>
<dbReference type="Proteomes" id="UP001222800">
    <property type="component" value="Chromosome"/>
</dbReference>
<evidence type="ECO:0000256" key="1">
    <source>
        <dbReference type="ARBA" id="ARBA00009108"/>
    </source>
</evidence>
<keyword evidence="2" id="KW-0472">Membrane</keyword>
<comment type="similarity">
    <text evidence="1">Belongs to the UPF0749 family.</text>
</comment>
<feature type="transmembrane region" description="Helical" evidence="2">
    <location>
        <begin position="12"/>
        <end position="31"/>
    </location>
</feature>
<keyword evidence="2" id="KW-0812">Transmembrane</keyword>
<dbReference type="EMBL" id="CP120733">
    <property type="protein sequence ID" value="WFD10650.1"/>
    <property type="molecule type" value="Genomic_DNA"/>
</dbReference>
<protein>
    <submittedName>
        <fullName evidence="3">DUF881 domain-containing protein</fullName>
    </submittedName>
</protein>
<dbReference type="Pfam" id="PF05949">
    <property type="entry name" value="DUF881"/>
    <property type="match status" value="1"/>
</dbReference>
<dbReference type="RefSeq" id="WP_277732617.1">
    <property type="nucleotide sequence ID" value="NZ_CP120733.1"/>
</dbReference>
<organism evidence="3 4">
    <name type="scientific">Tepidibacter hydrothermalis</name>
    <dbReference type="NCBI Taxonomy" id="3036126"/>
    <lineage>
        <taxon>Bacteria</taxon>
        <taxon>Bacillati</taxon>
        <taxon>Bacillota</taxon>
        <taxon>Clostridia</taxon>
        <taxon>Peptostreptococcales</taxon>
        <taxon>Peptostreptococcaceae</taxon>
        <taxon>Tepidibacter</taxon>
    </lineage>
</organism>